<accession>A0ABZ2ZTB8</accession>
<evidence type="ECO:0000256" key="1">
    <source>
        <dbReference type="ARBA" id="ARBA00004651"/>
    </source>
</evidence>
<dbReference type="SUPFAM" id="SSF103473">
    <property type="entry name" value="MFS general substrate transporter"/>
    <property type="match status" value="1"/>
</dbReference>
<evidence type="ECO:0000256" key="2">
    <source>
        <dbReference type="ARBA" id="ARBA00022475"/>
    </source>
</evidence>
<dbReference type="InterPro" id="IPR036259">
    <property type="entry name" value="MFS_trans_sf"/>
</dbReference>
<dbReference type="InterPro" id="IPR020846">
    <property type="entry name" value="MFS_dom"/>
</dbReference>
<evidence type="ECO:0000259" key="8">
    <source>
        <dbReference type="PROSITE" id="PS50850"/>
    </source>
</evidence>
<feature type="transmembrane region" description="Helical" evidence="7">
    <location>
        <begin position="167"/>
        <end position="184"/>
    </location>
</feature>
<keyword evidence="4 7" id="KW-1133">Transmembrane helix</keyword>
<feature type="compositionally biased region" description="Basic and acidic residues" evidence="6">
    <location>
        <begin position="431"/>
        <end position="441"/>
    </location>
</feature>
<dbReference type="CDD" id="cd06173">
    <property type="entry name" value="MFS_MefA_like"/>
    <property type="match status" value="1"/>
</dbReference>
<dbReference type="Pfam" id="PF07690">
    <property type="entry name" value="MFS_1"/>
    <property type="match status" value="1"/>
</dbReference>
<keyword evidence="2" id="KW-1003">Cell membrane</keyword>
<evidence type="ECO:0000256" key="4">
    <source>
        <dbReference type="ARBA" id="ARBA00022989"/>
    </source>
</evidence>
<organism evidence="9 10">
    <name type="scientific">Arthrobacter citreus</name>
    <dbReference type="NCBI Taxonomy" id="1670"/>
    <lineage>
        <taxon>Bacteria</taxon>
        <taxon>Bacillati</taxon>
        <taxon>Actinomycetota</taxon>
        <taxon>Actinomycetes</taxon>
        <taxon>Micrococcales</taxon>
        <taxon>Micrococcaceae</taxon>
        <taxon>Arthrobacter</taxon>
    </lineage>
</organism>
<gene>
    <name evidence="9" type="ORF">AAE021_14815</name>
</gene>
<reference evidence="9 10" key="1">
    <citation type="submission" date="2024-04" db="EMBL/GenBank/DDBJ databases">
        <title>Arthrobacter sp. from Plains bison fecal sample.</title>
        <authorList>
            <person name="Ruzzini A."/>
        </authorList>
    </citation>
    <scope>NUCLEOTIDE SEQUENCE [LARGE SCALE GENOMIC DNA]</scope>
    <source>
        <strain evidence="9 10">EINP1</strain>
    </source>
</reference>
<evidence type="ECO:0000313" key="10">
    <source>
        <dbReference type="Proteomes" id="UP001448858"/>
    </source>
</evidence>
<feature type="transmembrane region" description="Helical" evidence="7">
    <location>
        <begin position="385"/>
        <end position="404"/>
    </location>
</feature>
<feature type="transmembrane region" description="Helical" evidence="7">
    <location>
        <begin position="323"/>
        <end position="346"/>
    </location>
</feature>
<feature type="transmembrane region" description="Helical" evidence="7">
    <location>
        <begin position="299"/>
        <end position="317"/>
    </location>
</feature>
<dbReference type="PANTHER" id="PTHR23513">
    <property type="entry name" value="INTEGRAL MEMBRANE EFFLUX PROTEIN-RELATED"/>
    <property type="match status" value="1"/>
</dbReference>
<feature type="transmembrane region" description="Helical" evidence="7">
    <location>
        <begin position="82"/>
        <end position="108"/>
    </location>
</feature>
<dbReference type="RefSeq" id="WP_342023077.1">
    <property type="nucleotide sequence ID" value="NZ_CP151657.1"/>
</dbReference>
<proteinExistence type="predicted"/>
<evidence type="ECO:0000256" key="6">
    <source>
        <dbReference type="SAM" id="MobiDB-lite"/>
    </source>
</evidence>
<evidence type="ECO:0000256" key="3">
    <source>
        <dbReference type="ARBA" id="ARBA00022692"/>
    </source>
</evidence>
<dbReference type="PROSITE" id="PS50850">
    <property type="entry name" value="MFS"/>
    <property type="match status" value="1"/>
</dbReference>
<feature type="domain" description="Major facilitator superfamily (MFS) profile" evidence="8">
    <location>
        <begin position="1"/>
        <end position="411"/>
    </location>
</feature>
<feature type="region of interest" description="Disordered" evidence="6">
    <location>
        <begin position="194"/>
        <end position="216"/>
    </location>
</feature>
<feature type="transmembrane region" description="Helical" evidence="7">
    <location>
        <begin position="6"/>
        <end position="30"/>
    </location>
</feature>
<protein>
    <submittedName>
        <fullName evidence="9">MFS transporter</fullName>
    </submittedName>
</protein>
<keyword evidence="3 7" id="KW-0812">Transmembrane</keyword>
<comment type="subcellular location">
    <subcellularLocation>
        <location evidence="1">Cell membrane</location>
        <topology evidence="1">Multi-pass membrane protein</topology>
    </subcellularLocation>
</comment>
<feature type="transmembrane region" description="Helical" evidence="7">
    <location>
        <begin position="268"/>
        <end position="287"/>
    </location>
</feature>
<keyword evidence="10" id="KW-1185">Reference proteome</keyword>
<keyword evidence="5 7" id="KW-0472">Membrane</keyword>
<feature type="transmembrane region" description="Helical" evidence="7">
    <location>
        <begin position="236"/>
        <end position="256"/>
    </location>
</feature>
<dbReference type="Gene3D" id="1.20.1250.20">
    <property type="entry name" value="MFS general substrate transporter like domains"/>
    <property type="match status" value="1"/>
</dbReference>
<sequence length="441" mass="43994">MNRTTIFYLTSYALSLLGNSVAAIALPLIVLQATGSIMSAGILAVATAIPAFLAGLLTGVVIDRVNRRTASAAADVISAVSLAALPVVDALTGLSLGWFIVFGILGALGDMPGLTAREALLPAVARSAGLSAGKLIGIRESIGAMVMVIGPAAAGGLMLSFEGSTVLWITAATSLAAAAVTLLMPRSTGVHAAAPDAAREADPESIEDSAPAGASAGNQLRQGWATLFRGDKTLRAATFLTLAMVASLVALQGIILPAHFSLGNNPGQLGFTLTALAAGTLAGGILYAGWCSGAGRRRWLTAGLAGTAAGLAILGALPPSWVLMAGAVILGLASGLLGCGTGTLMVERIPEEMLGRIMGTQNSLALLAAPLGMLAAAVIAERHGLAAAGITVAAAWTLAAVWALTSPSLRLPATATAGAGSPHLATPGTMDPERTVAHEKQ</sequence>
<feature type="transmembrane region" description="Helical" evidence="7">
    <location>
        <begin position="42"/>
        <end position="62"/>
    </location>
</feature>
<feature type="transmembrane region" description="Helical" evidence="7">
    <location>
        <begin position="358"/>
        <end position="379"/>
    </location>
</feature>
<name>A0ABZ2ZTB8_9MICC</name>
<evidence type="ECO:0000313" key="9">
    <source>
        <dbReference type="EMBL" id="WZP15416.1"/>
    </source>
</evidence>
<evidence type="ECO:0000256" key="5">
    <source>
        <dbReference type="ARBA" id="ARBA00023136"/>
    </source>
</evidence>
<dbReference type="Proteomes" id="UP001448858">
    <property type="component" value="Chromosome"/>
</dbReference>
<dbReference type="PANTHER" id="PTHR23513:SF6">
    <property type="entry name" value="MAJOR FACILITATOR SUPERFAMILY ASSOCIATED DOMAIN-CONTAINING PROTEIN"/>
    <property type="match status" value="1"/>
</dbReference>
<evidence type="ECO:0000256" key="7">
    <source>
        <dbReference type="SAM" id="Phobius"/>
    </source>
</evidence>
<dbReference type="EMBL" id="CP151657">
    <property type="protein sequence ID" value="WZP15416.1"/>
    <property type="molecule type" value="Genomic_DNA"/>
</dbReference>
<feature type="region of interest" description="Disordered" evidence="6">
    <location>
        <begin position="417"/>
        <end position="441"/>
    </location>
</feature>
<dbReference type="InterPro" id="IPR011701">
    <property type="entry name" value="MFS"/>
</dbReference>